<reference evidence="10 11" key="1">
    <citation type="submission" date="2019-08" db="EMBL/GenBank/DDBJ databases">
        <authorList>
            <person name="Chang H.C."/>
            <person name="Mun S.Y."/>
        </authorList>
    </citation>
    <scope>NUCLEOTIDE SEQUENCE [LARGE SCALE GENOMIC DNA]</scope>
    <source>
        <strain evidence="10 11">SK</strain>
    </source>
</reference>
<dbReference type="Pfam" id="PF10141">
    <property type="entry name" value="ssDNA-exonuc_C"/>
    <property type="match status" value="1"/>
</dbReference>
<feature type="domain" description="DDH" evidence="6">
    <location>
        <begin position="83"/>
        <end position="227"/>
    </location>
</feature>
<dbReference type="Gene3D" id="3.90.1640.30">
    <property type="match status" value="1"/>
</dbReference>
<keyword evidence="4" id="KW-0378">Hydrolase</keyword>
<organism evidence="10 11">
    <name type="scientific">Weissella koreensis</name>
    <dbReference type="NCBI Taxonomy" id="165096"/>
    <lineage>
        <taxon>Bacteria</taxon>
        <taxon>Bacillati</taxon>
        <taxon>Bacillota</taxon>
        <taxon>Bacilli</taxon>
        <taxon>Lactobacillales</taxon>
        <taxon>Lactobacillaceae</taxon>
        <taxon>Weissella</taxon>
    </lineage>
</organism>
<dbReference type="SUPFAM" id="SSF64182">
    <property type="entry name" value="DHH phosphoesterases"/>
    <property type="match status" value="1"/>
</dbReference>
<dbReference type="InterPro" id="IPR041122">
    <property type="entry name" value="RecJ_OB"/>
</dbReference>
<evidence type="ECO:0000313" key="11">
    <source>
        <dbReference type="Proteomes" id="UP000516446"/>
    </source>
</evidence>
<accession>A0A7H1MN30</accession>
<dbReference type="AlphaFoldDB" id="A0A7H1MN30"/>
<dbReference type="Gene3D" id="3.10.310.30">
    <property type="match status" value="1"/>
</dbReference>
<gene>
    <name evidence="10" type="primary">recJ</name>
    <name evidence="10" type="ORF">FY536_06245</name>
</gene>
<sequence>MIEPQYQWQLDQLPQDERVSQLQKQIGAQPLIAQLLVSRGYETPEAVQTFLNPTLDDLIDPYELHDMQKAVDRIFSAVDQGEKIVVYGDYDVDGITATTIMVSALEVLGAEVDYYVPNRFKDGYGPNVEVYKNLAEQGMQLLITVDNGISGKAAIETLMQYDVDVIVTDHHELPTELPSALAIVHPQFPEHPYPFTGLSGAGVAFKVASALLDAPADEWLDLAALGTVADVMPLTGENRTIVKLGLANLNEMQRPGIAALLQLAKISVDKLDAKTIGFQIAPRLNAIGRMDDAKLGVQLLLAEAEKPALELAQTIDQANQERKKLVESIAEAALEQAQNQFYSDSVLVLMGENWHEGVLGIVAARILEATGKPTIVLNQTGTIAKGSGRSLAAFDLFSAMDPHRDLYLSFGGHALAAGMTISVDQVPTVRKMLNEAAVEQAFDYQQKKVITLAGNINSRNFNSDFYEQLQLLGPFGEGNPEPVFALELDGVQNVKTMSEGKHLRFTGMDKRQLIPVVAWQKGALANELQGHFKKMTVVGTLDQNTYRGSTSYQLMVKDIEASGSALIDARTTHLTKPMFSKPATYLFFNHNLQKQLTPLISSAGQAMWWEDAFNVTQIDRAIFVDLPHTLDELHQVLAYVEIGSWETIFYTKNPAYLQKIPTRNDFSKFFKFIQQQNSIDLKNQFQAMEQYLNMDELMLKLLIKVFLDAKFVTIEDDFLKKVEKPDNVDLTTMPSYHNFLQKREVEAKLIYSTTAELEQLLNELAQGD</sequence>
<keyword evidence="11" id="KW-1185">Reference proteome</keyword>
<dbReference type="GO" id="GO:0006281">
    <property type="term" value="P:DNA repair"/>
    <property type="evidence" value="ECO:0007669"/>
    <property type="project" value="InterPro"/>
</dbReference>
<dbReference type="InterPro" id="IPR004610">
    <property type="entry name" value="RecJ"/>
</dbReference>
<evidence type="ECO:0000259" key="9">
    <source>
        <dbReference type="Pfam" id="PF17768"/>
    </source>
</evidence>
<protein>
    <recommendedName>
        <fullName evidence="2">Single-stranded-DNA-specific exonuclease RecJ</fullName>
    </recommendedName>
</protein>
<dbReference type="InterPro" id="IPR001667">
    <property type="entry name" value="DDH_dom"/>
</dbReference>
<dbReference type="Pfam" id="PF17768">
    <property type="entry name" value="RecJ_OB"/>
    <property type="match status" value="1"/>
</dbReference>
<feature type="domain" description="DHHA1" evidence="7">
    <location>
        <begin position="344"/>
        <end position="437"/>
    </location>
</feature>
<dbReference type="PANTHER" id="PTHR30255">
    <property type="entry name" value="SINGLE-STRANDED-DNA-SPECIFIC EXONUCLEASE RECJ"/>
    <property type="match status" value="1"/>
</dbReference>
<evidence type="ECO:0000313" key="10">
    <source>
        <dbReference type="EMBL" id="QNT64866.1"/>
    </source>
</evidence>
<evidence type="ECO:0000256" key="4">
    <source>
        <dbReference type="ARBA" id="ARBA00022801"/>
    </source>
</evidence>
<dbReference type="InterPro" id="IPR018779">
    <property type="entry name" value="RecJ_C"/>
</dbReference>
<feature type="domain" description="RecJ OB" evidence="9">
    <location>
        <begin position="455"/>
        <end position="558"/>
    </location>
</feature>
<evidence type="ECO:0000256" key="1">
    <source>
        <dbReference type="ARBA" id="ARBA00005915"/>
    </source>
</evidence>
<dbReference type="InterPro" id="IPR051673">
    <property type="entry name" value="SSDNA_exonuclease_RecJ"/>
</dbReference>
<evidence type="ECO:0000259" key="6">
    <source>
        <dbReference type="Pfam" id="PF01368"/>
    </source>
</evidence>
<dbReference type="Proteomes" id="UP000516446">
    <property type="component" value="Chromosome"/>
</dbReference>
<evidence type="ECO:0000256" key="3">
    <source>
        <dbReference type="ARBA" id="ARBA00022722"/>
    </source>
</evidence>
<dbReference type="PANTHER" id="PTHR30255:SF2">
    <property type="entry name" value="SINGLE-STRANDED-DNA-SPECIFIC EXONUCLEASE RECJ"/>
    <property type="match status" value="1"/>
</dbReference>
<evidence type="ECO:0000259" key="8">
    <source>
        <dbReference type="Pfam" id="PF10141"/>
    </source>
</evidence>
<dbReference type="GO" id="GO:0003676">
    <property type="term" value="F:nucleic acid binding"/>
    <property type="evidence" value="ECO:0007669"/>
    <property type="project" value="InterPro"/>
</dbReference>
<dbReference type="NCBIfam" id="TIGR00644">
    <property type="entry name" value="recJ"/>
    <property type="match status" value="1"/>
</dbReference>
<keyword evidence="3" id="KW-0540">Nuclease</keyword>
<dbReference type="InterPro" id="IPR038763">
    <property type="entry name" value="DHH_sf"/>
</dbReference>
<dbReference type="RefSeq" id="WP_006845212.1">
    <property type="nucleotide sequence ID" value="NZ_CP026847.1"/>
</dbReference>
<evidence type="ECO:0000259" key="7">
    <source>
        <dbReference type="Pfam" id="PF02272"/>
    </source>
</evidence>
<evidence type="ECO:0000256" key="5">
    <source>
        <dbReference type="ARBA" id="ARBA00022839"/>
    </source>
</evidence>
<name>A0A7H1MN30_9LACO</name>
<keyword evidence="5 10" id="KW-0269">Exonuclease</keyword>
<dbReference type="GO" id="GO:0008409">
    <property type="term" value="F:5'-3' exonuclease activity"/>
    <property type="evidence" value="ECO:0007669"/>
    <property type="project" value="InterPro"/>
</dbReference>
<dbReference type="GO" id="GO:0006310">
    <property type="term" value="P:DNA recombination"/>
    <property type="evidence" value="ECO:0007669"/>
    <property type="project" value="InterPro"/>
</dbReference>
<evidence type="ECO:0000256" key="2">
    <source>
        <dbReference type="ARBA" id="ARBA00019841"/>
    </source>
</evidence>
<dbReference type="EMBL" id="CP043431">
    <property type="protein sequence ID" value="QNT64866.1"/>
    <property type="molecule type" value="Genomic_DNA"/>
</dbReference>
<dbReference type="Pfam" id="PF01368">
    <property type="entry name" value="DHH"/>
    <property type="match status" value="1"/>
</dbReference>
<dbReference type="Pfam" id="PF02272">
    <property type="entry name" value="DHHA1"/>
    <property type="match status" value="1"/>
</dbReference>
<proteinExistence type="inferred from homology"/>
<comment type="similarity">
    <text evidence="1">Belongs to the RecJ family.</text>
</comment>
<dbReference type="InterPro" id="IPR003156">
    <property type="entry name" value="DHHA1_dom"/>
</dbReference>
<feature type="domain" description="Single-stranded-DNA-specific exonuclease RecJ C-terminal" evidence="8">
    <location>
        <begin position="566"/>
        <end position="759"/>
    </location>
</feature>